<sequence length="196" mass="21751">MKNGNKNSIFENCHETASQEIYLRRCGFALQDDPPDSDPSIVGVSPPLNDGVASHRASDDSDSVVASGYEAVENQAIRFVSPEPSTDTAESEEDAARDRTVLVESEENAARDRTVRVESEVDVDLVSNQTWSSSSGERLESPWKVNGGKKLKIPLRDVVKAIVMNSRNNIEEEEEDRVIEKMSYVQFLAQNGFKFP</sequence>
<dbReference type="EMBL" id="CABITT030000001">
    <property type="protein sequence ID" value="VVA92917.1"/>
    <property type="molecule type" value="Genomic_DNA"/>
</dbReference>
<gene>
    <name evidence="2" type="ORF">ANE_LOCUS3362</name>
</gene>
<dbReference type="OrthoDB" id="1110247at2759"/>
<evidence type="ECO:0000313" key="2">
    <source>
        <dbReference type="EMBL" id="VVA92917.1"/>
    </source>
</evidence>
<evidence type="ECO:0000313" key="3">
    <source>
        <dbReference type="Proteomes" id="UP000489600"/>
    </source>
</evidence>
<reference evidence="2" key="1">
    <citation type="submission" date="2019-07" db="EMBL/GenBank/DDBJ databases">
        <authorList>
            <person name="Dittberner H."/>
        </authorList>
    </citation>
    <scope>NUCLEOTIDE SEQUENCE [LARGE SCALE GENOMIC DNA]</scope>
</reference>
<comment type="caution">
    <text evidence="2">The sequence shown here is derived from an EMBL/GenBank/DDBJ whole genome shotgun (WGS) entry which is preliminary data.</text>
</comment>
<feature type="region of interest" description="Disordered" evidence="1">
    <location>
        <begin position="32"/>
        <end position="62"/>
    </location>
</feature>
<name>A0A565AU78_9BRAS</name>
<dbReference type="AlphaFoldDB" id="A0A565AU78"/>
<keyword evidence="3" id="KW-1185">Reference proteome</keyword>
<organism evidence="2 3">
    <name type="scientific">Arabis nemorensis</name>
    <dbReference type="NCBI Taxonomy" id="586526"/>
    <lineage>
        <taxon>Eukaryota</taxon>
        <taxon>Viridiplantae</taxon>
        <taxon>Streptophyta</taxon>
        <taxon>Embryophyta</taxon>
        <taxon>Tracheophyta</taxon>
        <taxon>Spermatophyta</taxon>
        <taxon>Magnoliopsida</taxon>
        <taxon>eudicotyledons</taxon>
        <taxon>Gunneridae</taxon>
        <taxon>Pentapetalae</taxon>
        <taxon>rosids</taxon>
        <taxon>malvids</taxon>
        <taxon>Brassicales</taxon>
        <taxon>Brassicaceae</taxon>
        <taxon>Arabideae</taxon>
        <taxon>Arabis</taxon>
    </lineage>
</organism>
<dbReference type="Proteomes" id="UP000489600">
    <property type="component" value="Unassembled WGS sequence"/>
</dbReference>
<proteinExistence type="predicted"/>
<evidence type="ECO:0000256" key="1">
    <source>
        <dbReference type="SAM" id="MobiDB-lite"/>
    </source>
</evidence>
<protein>
    <submittedName>
        <fullName evidence="2">Uncharacterized protein</fullName>
    </submittedName>
</protein>
<accession>A0A565AU78</accession>